<dbReference type="OrthoDB" id="7060651at2"/>
<protein>
    <submittedName>
        <fullName evidence="1">Uncharacterized protein</fullName>
    </submittedName>
</protein>
<sequence>MSYNLTKKIFSDADFDNMIWHDCTIYKVRLTEDLEMDIDYILQWNEPEMQGFPFTYWVAPATLVFKKIKNFRFEFDATMLDPIEIEDIEQEQTKHGLKWTIITQQGDAEFMCEGFEQYIRQEPFCQFAQAITMSERNGICLERITNQVNPHRMKLN</sequence>
<accession>A0A2S7SWW2</accession>
<dbReference type="EMBL" id="PPSL01000002">
    <property type="protein sequence ID" value="PQJ11420.1"/>
    <property type="molecule type" value="Genomic_DNA"/>
</dbReference>
<proteinExistence type="predicted"/>
<dbReference type="RefSeq" id="WP_105038299.1">
    <property type="nucleotide sequence ID" value="NZ_PPSL01000002.1"/>
</dbReference>
<keyword evidence="2" id="KW-1185">Reference proteome</keyword>
<evidence type="ECO:0000313" key="1">
    <source>
        <dbReference type="EMBL" id="PQJ11420.1"/>
    </source>
</evidence>
<dbReference type="Proteomes" id="UP000239872">
    <property type="component" value="Unassembled WGS sequence"/>
</dbReference>
<dbReference type="AlphaFoldDB" id="A0A2S7SWW2"/>
<organism evidence="1 2">
    <name type="scientific">Flavipsychrobacter stenotrophus</name>
    <dbReference type="NCBI Taxonomy" id="2077091"/>
    <lineage>
        <taxon>Bacteria</taxon>
        <taxon>Pseudomonadati</taxon>
        <taxon>Bacteroidota</taxon>
        <taxon>Chitinophagia</taxon>
        <taxon>Chitinophagales</taxon>
        <taxon>Chitinophagaceae</taxon>
        <taxon>Flavipsychrobacter</taxon>
    </lineage>
</organism>
<name>A0A2S7SWW2_9BACT</name>
<reference evidence="1 2" key="1">
    <citation type="submission" date="2018-01" db="EMBL/GenBank/DDBJ databases">
        <title>A novel member of the phylum Bacteroidetes isolated from glacier ice.</title>
        <authorList>
            <person name="Liu Q."/>
            <person name="Xin Y.-H."/>
        </authorList>
    </citation>
    <scope>NUCLEOTIDE SEQUENCE [LARGE SCALE GENOMIC DNA]</scope>
    <source>
        <strain evidence="1 2">RB1R16</strain>
    </source>
</reference>
<comment type="caution">
    <text evidence="1">The sequence shown here is derived from an EMBL/GenBank/DDBJ whole genome shotgun (WGS) entry which is preliminary data.</text>
</comment>
<evidence type="ECO:0000313" key="2">
    <source>
        <dbReference type="Proteomes" id="UP000239872"/>
    </source>
</evidence>
<gene>
    <name evidence="1" type="ORF">CJD36_006350</name>
</gene>